<dbReference type="Proteomes" id="UP001596353">
    <property type="component" value="Unassembled WGS sequence"/>
</dbReference>
<sequence>MALIGLIYAIVAATVVYLMGGVAWTVVIAFLLGGASAMKVAAVIRADILRQFHVAGIASDTLPEQKKTARPEEPCRAASEDLRLSRSGDQRADDTAGV</sequence>
<keyword evidence="4" id="KW-1185">Reference proteome</keyword>
<keyword evidence="2" id="KW-0812">Transmembrane</keyword>
<feature type="region of interest" description="Disordered" evidence="1">
    <location>
        <begin position="63"/>
        <end position="98"/>
    </location>
</feature>
<gene>
    <name evidence="3" type="ORF">ACFQFQ_04170</name>
</gene>
<protein>
    <submittedName>
        <fullName evidence="3">Uncharacterized protein</fullName>
    </submittedName>
</protein>
<keyword evidence="2" id="KW-1133">Transmembrane helix</keyword>
<proteinExistence type="predicted"/>
<evidence type="ECO:0000256" key="1">
    <source>
        <dbReference type="SAM" id="MobiDB-lite"/>
    </source>
</evidence>
<accession>A0ABW2AZL7</accession>
<evidence type="ECO:0000313" key="4">
    <source>
        <dbReference type="Proteomes" id="UP001596353"/>
    </source>
</evidence>
<organism evidence="3 4">
    <name type="scientific">Sulfitobacter porphyrae</name>
    <dbReference type="NCBI Taxonomy" id="1246864"/>
    <lineage>
        <taxon>Bacteria</taxon>
        <taxon>Pseudomonadati</taxon>
        <taxon>Pseudomonadota</taxon>
        <taxon>Alphaproteobacteria</taxon>
        <taxon>Rhodobacterales</taxon>
        <taxon>Roseobacteraceae</taxon>
        <taxon>Sulfitobacter</taxon>
    </lineage>
</organism>
<reference evidence="4" key="1">
    <citation type="journal article" date="2019" name="Int. J. Syst. Evol. Microbiol.">
        <title>The Global Catalogue of Microorganisms (GCM) 10K type strain sequencing project: providing services to taxonomists for standard genome sequencing and annotation.</title>
        <authorList>
            <consortium name="The Broad Institute Genomics Platform"/>
            <consortium name="The Broad Institute Genome Sequencing Center for Infectious Disease"/>
            <person name="Wu L."/>
            <person name="Ma J."/>
        </authorList>
    </citation>
    <scope>NUCLEOTIDE SEQUENCE [LARGE SCALE GENOMIC DNA]</scope>
    <source>
        <strain evidence="4">CCUG 66188</strain>
    </source>
</reference>
<evidence type="ECO:0000256" key="2">
    <source>
        <dbReference type="SAM" id="Phobius"/>
    </source>
</evidence>
<name>A0ABW2AZL7_9RHOB</name>
<dbReference type="EMBL" id="JBHSWG010000001">
    <property type="protein sequence ID" value="MFC6758890.1"/>
    <property type="molecule type" value="Genomic_DNA"/>
</dbReference>
<evidence type="ECO:0000313" key="3">
    <source>
        <dbReference type="EMBL" id="MFC6758890.1"/>
    </source>
</evidence>
<comment type="caution">
    <text evidence="3">The sequence shown here is derived from an EMBL/GenBank/DDBJ whole genome shotgun (WGS) entry which is preliminary data.</text>
</comment>
<keyword evidence="2" id="KW-0472">Membrane</keyword>
<feature type="transmembrane region" description="Helical" evidence="2">
    <location>
        <begin position="6"/>
        <end position="32"/>
    </location>
</feature>